<evidence type="ECO:0000259" key="1">
    <source>
        <dbReference type="Pfam" id="PF18007"/>
    </source>
</evidence>
<dbReference type="Proteomes" id="UP000183407">
    <property type="component" value="Unassembled WGS sequence"/>
</dbReference>
<proteinExistence type="predicted"/>
<dbReference type="Pfam" id="PF21043">
    <property type="entry name" value="Rv3651-like_C"/>
    <property type="match status" value="1"/>
</dbReference>
<protein>
    <submittedName>
        <fullName evidence="3">Uncharacterized protein</fullName>
    </submittedName>
</protein>
<accession>A0A1H4JI76</accession>
<name>A0A1H4JI76_RHOJO</name>
<evidence type="ECO:0000313" key="3">
    <source>
        <dbReference type="EMBL" id="SEB45867.1"/>
    </source>
</evidence>
<feature type="domain" description="Rv3651-like N-terminal" evidence="1">
    <location>
        <begin position="6"/>
        <end position="110"/>
    </location>
</feature>
<feature type="domain" description="Rv3651-like C-terminal" evidence="2">
    <location>
        <begin position="243"/>
        <end position="320"/>
    </location>
</feature>
<evidence type="ECO:0000259" key="2">
    <source>
        <dbReference type="Pfam" id="PF21043"/>
    </source>
</evidence>
<dbReference type="InterPro" id="IPR041458">
    <property type="entry name" value="Rv3651-like_N"/>
</dbReference>
<dbReference type="AlphaFoldDB" id="A0A1H4JI76"/>
<gene>
    <name evidence="3" type="ORF">SAMN04490220_0912</name>
</gene>
<evidence type="ECO:0000313" key="4">
    <source>
        <dbReference type="Proteomes" id="UP000183407"/>
    </source>
</evidence>
<dbReference type="InterPro" id="IPR048578">
    <property type="entry name" value="Rv3651-like_C"/>
</dbReference>
<sequence>MSTSGWVLVETLQKERLTVIEKGRKPSGRTSFAGILREVGAIGGKLPSRQAAAWIEERITEMRHDLVPLDKPTTLDNGRVVRVIGRPVVGPGGALHAVHLWVGVGADAAPTDKPSDAIGFTWNSDRRLVDLTETAAGAFGRPEWATAGRGLTAPEALRFVRVADGLSLIRTILTREPGKSWEGLATVFTPSGQSAAQLVVASDDSTDGHAVWRGVLHDVSATTTTPAQSLESSALAALRHVSQSHIVLLDIGKMRLIDWITDPIPQIQWKGMVDNRDTPHPDDVQRIFDTAGQVFGGHTPRGEVKGIRLRRFGGGWTVVDASGGVLPTAGEDPLLALVQFDVTGTSTEADPVPPTDDGHPGLE</sequence>
<reference evidence="4" key="1">
    <citation type="submission" date="2016-10" db="EMBL/GenBank/DDBJ databases">
        <authorList>
            <person name="Varghese N."/>
        </authorList>
    </citation>
    <scope>NUCLEOTIDE SEQUENCE [LARGE SCALE GENOMIC DNA]</scope>
    <source>
        <strain evidence="4">DSM 44719</strain>
    </source>
</reference>
<dbReference type="EMBL" id="FNTL01000003">
    <property type="protein sequence ID" value="SEB45867.1"/>
    <property type="molecule type" value="Genomic_DNA"/>
</dbReference>
<dbReference type="Pfam" id="PF18007">
    <property type="entry name" value="Rv3651-like_N"/>
    <property type="match status" value="1"/>
</dbReference>
<organism evidence="3 4">
    <name type="scientific">Rhodococcus jostii</name>
    <dbReference type="NCBI Taxonomy" id="132919"/>
    <lineage>
        <taxon>Bacteria</taxon>
        <taxon>Bacillati</taxon>
        <taxon>Actinomycetota</taxon>
        <taxon>Actinomycetes</taxon>
        <taxon>Mycobacteriales</taxon>
        <taxon>Nocardiaceae</taxon>
        <taxon>Rhodococcus</taxon>
    </lineage>
</organism>